<evidence type="ECO:0000256" key="1">
    <source>
        <dbReference type="SAM" id="MobiDB-lite"/>
    </source>
</evidence>
<sequence length="102" mass="10653">MSDGAPLGLDWPGLMRAGLRELQLPPEAFWRLTPVELMLMLGLGGARAPLTRARLEDLVRAYPDAGTGRAKGQDDGGCDAADGRDRRAGGQPGGVGRNGGDL</sequence>
<dbReference type="Proteomes" id="UP000634647">
    <property type="component" value="Unassembled WGS sequence"/>
</dbReference>
<proteinExistence type="predicted"/>
<name>A0AAN4UQ24_9RHOB</name>
<dbReference type="EMBL" id="BNAB01000004">
    <property type="protein sequence ID" value="GHE00315.1"/>
    <property type="molecule type" value="Genomic_DNA"/>
</dbReference>
<dbReference type="Pfam" id="PF09550">
    <property type="entry name" value="Phage_TAC_6"/>
    <property type="match status" value="1"/>
</dbReference>
<organism evidence="2 3">
    <name type="scientific">Allgaiera indica</name>
    <dbReference type="NCBI Taxonomy" id="765699"/>
    <lineage>
        <taxon>Bacteria</taxon>
        <taxon>Pseudomonadati</taxon>
        <taxon>Pseudomonadota</taxon>
        <taxon>Alphaproteobacteria</taxon>
        <taxon>Rhodobacterales</taxon>
        <taxon>Paracoccaceae</taxon>
        <taxon>Allgaiera</taxon>
    </lineage>
</organism>
<comment type="caution">
    <text evidence="2">The sequence shown here is derived from an EMBL/GenBank/DDBJ whole genome shotgun (WGS) entry which is preliminary data.</text>
</comment>
<accession>A0AAN4UQ24</accession>
<dbReference type="InterPro" id="IPR011739">
    <property type="entry name" value="GTA_rcc01693"/>
</dbReference>
<evidence type="ECO:0000313" key="2">
    <source>
        <dbReference type="EMBL" id="GHE00315.1"/>
    </source>
</evidence>
<gene>
    <name evidence="2" type="ORF">GCM10008024_11330</name>
</gene>
<dbReference type="NCBIfam" id="TIGR02216">
    <property type="entry name" value="phage_TIGR02216"/>
    <property type="match status" value="1"/>
</dbReference>
<dbReference type="InterPro" id="IPR019056">
    <property type="entry name" value="Phage_TAC_6"/>
</dbReference>
<dbReference type="AlphaFoldDB" id="A0AAN4UQ24"/>
<reference evidence="2" key="2">
    <citation type="submission" date="2023-06" db="EMBL/GenBank/DDBJ databases">
        <authorList>
            <person name="Sun Q."/>
            <person name="Zhou Y."/>
        </authorList>
    </citation>
    <scope>NUCLEOTIDE SEQUENCE</scope>
    <source>
        <strain evidence="2">CGMCC 1.10859</strain>
    </source>
</reference>
<reference evidence="2" key="1">
    <citation type="journal article" date="2014" name="Int. J. Syst. Evol. Microbiol.">
        <title>Complete genome sequence of Corynebacterium casei LMG S-19264T (=DSM 44701T), isolated from a smear-ripened cheese.</title>
        <authorList>
            <consortium name="US DOE Joint Genome Institute (JGI-PGF)"/>
            <person name="Walter F."/>
            <person name="Albersmeier A."/>
            <person name="Kalinowski J."/>
            <person name="Ruckert C."/>
        </authorList>
    </citation>
    <scope>NUCLEOTIDE SEQUENCE</scope>
    <source>
        <strain evidence="2">CGMCC 1.10859</strain>
    </source>
</reference>
<protein>
    <recommendedName>
        <fullName evidence="4">Phage tail assembly chaperone</fullName>
    </recommendedName>
</protein>
<evidence type="ECO:0008006" key="4">
    <source>
        <dbReference type="Google" id="ProtNLM"/>
    </source>
</evidence>
<feature type="region of interest" description="Disordered" evidence="1">
    <location>
        <begin position="64"/>
        <end position="102"/>
    </location>
</feature>
<evidence type="ECO:0000313" key="3">
    <source>
        <dbReference type="Proteomes" id="UP000634647"/>
    </source>
</evidence>
<feature type="compositionally biased region" description="Gly residues" evidence="1">
    <location>
        <begin position="90"/>
        <end position="102"/>
    </location>
</feature>
<dbReference type="RefSeq" id="WP_092163983.1">
    <property type="nucleotide sequence ID" value="NZ_BNAB01000004.1"/>
</dbReference>